<organism evidence="9 10">
    <name type="scientific">Neolewinella agarilytica</name>
    <dbReference type="NCBI Taxonomy" id="478744"/>
    <lineage>
        <taxon>Bacteria</taxon>
        <taxon>Pseudomonadati</taxon>
        <taxon>Bacteroidota</taxon>
        <taxon>Saprospiria</taxon>
        <taxon>Saprospirales</taxon>
        <taxon>Lewinellaceae</taxon>
        <taxon>Neolewinella</taxon>
    </lineage>
</organism>
<evidence type="ECO:0000256" key="4">
    <source>
        <dbReference type="ARBA" id="ARBA00022958"/>
    </source>
</evidence>
<keyword evidence="2" id="KW-0813">Transport</keyword>
<dbReference type="NCBIfam" id="NF007041">
    <property type="entry name" value="PRK09496.3-4"/>
    <property type="match status" value="1"/>
</dbReference>
<evidence type="ECO:0000259" key="8">
    <source>
        <dbReference type="PROSITE" id="PS51202"/>
    </source>
</evidence>
<dbReference type="NCBIfam" id="NF007038">
    <property type="entry name" value="PRK09496.2-6"/>
    <property type="match status" value="1"/>
</dbReference>
<keyword evidence="10" id="KW-1185">Reference proteome</keyword>
<dbReference type="Gene3D" id="3.30.70.1450">
    <property type="entry name" value="Regulator of K+ conductance, C-terminal domain"/>
    <property type="match status" value="2"/>
</dbReference>
<dbReference type="GO" id="GO:0015079">
    <property type="term" value="F:potassium ion transmembrane transporter activity"/>
    <property type="evidence" value="ECO:0007669"/>
    <property type="project" value="InterPro"/>
</dbReference>
<dbReference type="InterPro" id="IPR036291">
    <property type="entry name" value="NAD(P)-bd_dom_sf"/>
</dbReference>
<dbReference type="SUPFAM" id="SSF51735">
    <property type="entry name" value="NAD(P)-binding Rossmann-fold domains"/>
    <property type="match status" value="2"/>
</dbReference>
<evidence type="ECO:0000256" key="3">
    <source>
        <dbReference type="ARBA" id="ARBA00022538"/>
    </source>
</evidence>
<evidence type="ECO:0000259" key="7">
    <source>
        <dbReference type="PROSITE" id="PS51201"/>
    </source>
</evidence>
<dbReference type="NCBIfam" id="NF007032">
    <property type="entry name" value="PRK09496.1-4"/>
    <property type="match status" value="1"/>
</dbReference>
<evidence type="ECO:0000256" key="5">
    <source>
        <dbReference type="ARBA" id="ARBA00023027"/>
    </source>
</evidence>
<evidence type="ECO:0000313" key="10">
    <source>
        <dbReference type="Proteomes" id="UP000199021"/>
    </source>
</evidence>
<accession>A0A1H9GCY1</accession>
<feature type="domain" description="RCK C-terminal" evidence="8">
    <location>
        <begin position="153"/>
        <end position="237"/>
    </location>
</feature>
<dbReference type="AlphaFoldDB" id="A0A1H9GCY1"/>
<dbReference type="PROSITE" id="PS51202">
    <property type="entry name" value="RCK_C"/>
    <property type="match status" value="2"/>
</dbReference>
<dbReference type="Gene3D" id="3.40.50.720">
    <property type="entry name" value="NAD(P)-binding Rossmann-like Domain"/>
    <property type="match status" value="2"/>
</dbReference>
<dbReference type="Proteomes" id="UP000199021">
    <property type="component" value="Unassembled WGS sequence"/>
</dbReference>
<feature type="domain" description="RCK N-terminal" evidence="7">
    <location>
        <begin position="242"/>
        <end position="358"/>
    </location>
</feature>
<gene>
    <name evidence="9" type="ORF">SAMN05444359_110132</name>
</gene>
<feature type="domain" description="RCK C-terminal" evidence="8">
    <location>
        <begin position="378"/>
        <end position="458"/>
    </location>
</feature>
<name>A0A1H9GCY1_9BACT</name>
<dbReference type="EMBL" id="FOFB01000010">
    <property type="protein sequence ID" value="SEQ47962.1"/>
    <property type="molecule type" value="Genomic_DNA"/>
</dbReference>
<keyword evidence="4" id="KW-0630">Potassium</keyword>
<keyword evidence="5" id="KW-0520">NAD</keyword>
<sequence length="458" mass="51345">MRRPKRKGRFKLMNIVIAGAGDVGFHLAELLVTENQNITLIDNDQEVLDYAGSHLDVMTIRGDATSIATLEQARVGDSNLMLAVTTSEKTNMMAAIIAKKLGSRRVIARVDNEEYMEPEHEETICSLGIDQIISPRQLAAMEIERLIKQCSFTDIFEFEEGKLSLLGITLEDGSPLVGVRLADIKHLRSTVGLHPIAILRGHKTIIPRGFTQLKTNDHIYFITKPEKQHLVQEFVGKKQRTVKNIMILGGTNLAISTAKRLQDNYNITIVEKKKTRCQEINQQLNNVLVIKGDYTNIDLLQEEGLDSMDAFISLTDNSETNIISCLTARNHGVYKTIAQVENKEYIHISQNIGVDTLINKKLLAANSIFRFVRKGNIEAITSLHGVDAEVIEYVITKSNQMTKKQLKDLHFPDTALIGGVIRGEQTLIPNGETQLQLNDKVIVFALPQAIKRLEELFR</sequence>
<feature type="domain" description="RCK N-terminal" evidence="7">
    <location>
        <begin position="12"/>
        <end position="133"/>
    </location>
</feature>
<evidence type="ECO:0000313" key="9">
    <source>
        <dbReference type="EMBL" id="SEQ47962.1"/>
    </source>
</evidence>
<dbReference type="Pfam" id="PF02080">
    <property type="entry name" value="TrkA_C"/>
    <property type="match status" value="2"/>
</dbReference>
<dbReference type="InterPro" id="IPR003148">
    <property type="entry name" value="RCK_N"/>
</dbReference>
<dbReference type="InParanoid" id="A0A1H9GCY1"/>
<dbReference type="PRINTS" id="PR00335">
    <property type="entry name" value="KUPTAKETRKA"/>
</dbReference>
<dbReference type="InterPro" id="IPR050721">
    <property type="entry name" value="Trk_Ktr_HKT_K-transport"/>
</dbReference>
<evidence type="ECO:0000256" key="1">
    <source>
        <dbReference type="ARBA" id="ARBA00017378"/>
    </source>
</evidence>
<dbReference type="PANTHER" id="PTHR43833">
    <property type="entry name" value="POTASSIUM CHANNEL PROTEIN 2-RELATED-RELATED"/>
    <property type="match status" value="1"/>
</dbReference>
<reference evidence="10" key="1">
    <citation type="submission" date="2016-10" db="EMBL/GenBank/DDBJ databases">
        <authorList>
            <person name="Varghese N."/>
            <person name="Submissions S."/>
        </authorList>
    </citation>
    <scope>NUCLEOTIDE SEQUENCE [LARGE SCALE GENOMIC DNA]</scope>
    <source>
        <strain evidence="10">DSM 24740</strain>
    </source>
</reference>
<dbReference type="SUPFAM" id="SSF116726">
    <property type="entry name" value="TrkA C-terminal domain-like"/>
    <property type="match status" value="2"/>
</dbReference>
<dbReference type="Pfam" id="PF02254">
    <property type="entry name" value="TrkA_N"/>
    <property type="match status" value="2"/>
</dbReference>
<evidence type="ECO:0000256" key="2">
    <source>
        <dbReference type="ARBA" id="ARBA00022448"/>
    </source>
</evidence>
<dbReference type="NCBIfam" id="NF007031">
    <property type="entry name" value="PRK09496.1-2"/>
    <property type="match status" value="1"/>
</dbReference>
<keyword evidence="3" id="KW-0633">Potassium transport</keyword>
<proteinExistence type="predicted"/>
<dbReference type="NCBIfam" id="NF007039">
    <property type="entry name" value="PRK09496.3-2"/>
    <property type="match status" value="1"/>
</dbReference>
<dbReference type="InterPro" id="IPR036721">
    <property type="entry name" value="RCK_C_sf"/>
</dbReference>
<dbReference type="PANTHER" id="PTHR43833:SF5">
    <property type="entry name" value="TRK SYSTEM POTASSIUM UPTAKE PROTEIN TRKA"/>
    <property type="match status" value="1"/>
</dbReference>
<dbReference type="GO" id="GO:0005886">
    <property type="term" value="C:plasma membrane"/>
    <property type="evidence" value="ECO:0007669"/>
    <property type="project" value="InterPro"/>
</dbReference>
<dbReference type="InterPro" id="IPR006036">
    <property type="entry name" value="K_uptake_TrkA"/>
</dbReference>
<evidence type="ECO:0000256" key="6">
    <source>
        <dbReference type="ARBA" id="ARBA00023065"/>
    </source>
</evidence>
<dbReference type="STRING" id="478744.SAMN05444359_110132"/>
<protein>
    <recommendedName>
        <fullName evidence="1">Trk system potassium uptake protein TrkA</fullName>
    </recommendedName>
</protein>
<keyword evidence="6" id="KW-0406">Ion transport</keyword>
<dbReference type="InterPro" id="IPR006037">
    <property type="entry name" value="RCK_C"/>
</dbReference>
<dbReference type="PROSITE" id="PS51201">
    <property type="entry name" value="RCK_N"/>
    <property type="match status" value="2"/>
</dbReference>